<comment type="caution">
    <text evidence="3">The sequence shown here is derived from an EMBL/GenBank/DDBJ whole genome shotgun (WGS) entry which is preliminary data.</text>
</comment>
<evidence type="ECO:0000313" key="4">
    <source>
        <dbReference type="Proteomes" id="UP001302602"/>
    </source>
</evidence>
<accession>A0AAN6UBC9</accession>
<feature type="compositionally biased region" description="Polar residues" evidence="1">
    <location>
        <begin position="258"/>
        <end position="282"/>
    </location>
</feature>
<keyword evidence="2" id="KW-1133">Transmembrane helix</keyword>
<sequence>MAQSEHNATDIITYIGVPLAVLGVLPILWNTVATLASLSKIKQILRHSKLTALTRSDVVNRVIEVELPRYAVRPMDRYLDRDDYWTLSRNPSSIPGGSWTTFNWRTNIIGHNTQRVEYADQLRQPQVEVAFDDLVCYLLDLGAVPDPQGWRLLRASGLWAPIGSALMRSPDGKEKALTIAPLDGSDGHLSLKVVWTEPWITRDDSYLPPYWVRLHPPPPPRPSPSEEEGEAAEPEEDSKPAEGEEEAAEPAEEDQAQKDISSIQKPSLDSARQQGLSHSTHPITCQISTDGIVTALSQAAEHPQLHQQSTTDLSAPLYIEHIRVRASKSDGAWFASAATAYGTTSQTILWNYKIPDDILTFARKETVPCGVLVLLGVVDESATPEWATRHDDDHGRQLDLFARRSREQRAAMEAEARMPPAQKAAAMRERITREGEQRMQDMRDRLRLEAQRRETRMMEAMQSPKWDTRLVAERNLTWMRKAGEVNDELSLKEVMGTVLHRMVLDGEFSSRLCRMLDLWKVWAENGGMRRSDLAALQEDQITFAYATLLVAIIKDTSTALEGTLSMDLQECLRMWRTVRLG</sequence>
<reference evidence="3" key="2">
    <citation type="submission" date="2023-05" db="EMBL/GenBank/DDBJ databases">
        <authorList>
            <consortium name="Lawrence Berkeley National Laboratory"/>
            <person name="Steindorff A."/>
            <person name="Hensen N."/>
            <person name="Bonometti L."/>
            <person name="Westerberg I."/>
            <person name="Brannstrom I.O."/>
            <person name="Guillou S."/>
            <person name="Cros-Aarteil S."/>
            <person name="Calhoun S."/>
            <person name="Haridas S."/>
            <person name="Kuo A."/>
            <person name="Mondo S."/>
            <person name="Pangilinan J."/>
            <person name="Riley R."/>
            <person name="Labutti K."/>
            <person name="Andreopoulos B."/>
            <person name="Lipzen A."/>
            <person name="Chen C."/>
            <person name="Yanf M."/>
            <person name="Daum C."/>
            <person name="Ng V."/>
            <person name="Clum A."/>
            <person name="Ohm R."/>
            <person name="Martin F."/>
            <person name="Silar P."/>
            <person name="Natvig D."/>
            <person name="Lalanne C."/>
            <person name="Gautier V."/>
            <person name="Ament-Velasquez S.L."/>
            <person name="Kruys A."/>
            <person name="Hutchinson M.I."/>
            <person name="Powell A.J."/>
            <person name="Barry K."/>
            <person name="Miller A.N."/>
            <person name="Grigoriev I.V."/>
            <person name="Debuchy R."/>
            <person name="Gladieux P."/>
            <person name="Thoren M.H."/>
            <person name="Johannesson H."/>
        </authorList>
    </citation>
    <scope>NUCLEOTIDE SEQUENCE</scope>
    <source>
        <strain evidence="3">CBS 731.68</strain>
    </source>
</reference>
<dbReference type="GeneID" id="87828447"/>
<feature type="region of interest" description="Disordered" evidence="1">
    <location>
        <begin position="217"/>
        <end position="282"/>
    </location>
</feature>
<gene>
    <name evidence="3" type="ORF">N657DRAFT_638920</name>
</gene>
<feature type="compositionally biased region" description="Acidic residues" evidence="1">
    <location>
        <begin position="243"/>
        <end position="254"/>
    </location>
</feature>
<feature type="compositionally biased region" description="Acidic residues" evidence="1">
    <location>
        <begin position="225"/>
        <end position="236"/>
    </location>
</feature>
<dbReference type="AlphaFoldDB" id="A0AAN6UBC9"/>
<feature type="transmembrane region" description="Helical" evidence="2">
    <location>
        <begin position="12"/>
        <end position="38"/>
    </location>
</feature>
<evidence type="ECO:0000256" key="1">
    <source>
        <dbReference type="SAM" id="MobiDB-lite"/>
    </source>
</evidence>
<evidence type="ECO:0000256" key="2">
    <source>
        <dbReference type="SAM" id="Phobius"/>
    </source>
</evidence>
<keyword evidence="2" id="KW-0472">Membrane</keyword>
<dbReference type="EMBL" id="MU853223">
    <property type="protein sequence ID" value="KAK4128446.1"/>
    <property type="molecule type" value="Genomic_DNA"/>
</dbReference>
<name>A0AAN6UBC9_9PEZI</name>
<keyword evidence="4" id="KW-1185">Reference proteome</keyword>
<dbReference type="RefSeq" id="XP_062652217.1">
    <property type="nucleotide sequence ID" value="XM_062791678.1"/>
</dbReference>
<protein>
    <submittedName>
        <fullName evidence="3">Uncharacterized protein</fullName>
    </submittedName>
</protein>
<proteinExistence type="predicted"/>
<reference evidence="3" key="1">
    <citation type="journal article" date="2023" name="Mol. Phylogenet. Evol.">
        <title>Genome-scale phylogeny and comparative genomics of the fungal order Sordariales.</title>
        <authorList>
            <person name="Hensen N."/>
            <person name="Bonometti L."/>
            <person name="Westerberg I."/>
            <person name="Brannstrom I.O."/>
            <person name="Guillou S."/>
            <person name="Cros-Aarteil S."/>
            <person name="Calhoun S."/>
            <person name="Haridas S."/>
            <person name="Kuo A."/>
            <person name="Mondo S."/>
            <person name="Pangilinan J."/>
            <person name="Riley R."/>
            <person name="LaButti K."/>
            <person name="Andreopoulos B."/>
            <person name="Lipzen A."/>
            <person name="Chen C."/>
            <person name="Yan M."/>
            <person name="Daum C."/>
            <person name="Ng V."/>
            <person name="Clum A."/>
            <person name="Steindorff A."/>
            <person name="Ohm R.A."/>
            <person name="Martin F."/>
            <person name="Silar P."/>
            <person name="Natvig D.O."/>
            <person name="Lalanne C."/>
            <person name="Gautier V."/>
            <person name="Ament-Velasquez S.L."/>
            <person name="Kruys A."/>
            <person name="Hutchinson M.I."/>
            <person name="Powell A.J."/>
            <person name="Barry K."/>
            <person name="Miller A.N."/>
            <person name="Grigoriev I.V."/>
            <person name="Debuchy R."/>
            <person name="Gladieux P."/>
            <person name="Hiltunen Thoren M."/>
            <person name="Johannesson H."/>
        </authorList>
    </citation>
    <scope>NUCLEOTIDE SEQUENCE</scope>
    <source>
        <strain evidence="3">CBS 731.68</strain>
    </source>
</reference>
<evidence type="ECO:0000313" key="3">
    <source>
        <dbReference type="EMBL" id="KAK4128446.1"/>
    </source>
</evidence>
<dbReference type="Proteomes" id="UP001302602">
    <property type="component" value="Unassembled WGS sequence"/>
</dbReference>
<keyword evidence="2" id="KW-0812">Transmembrane</keyword>
<organism evidence="3 4">
    <name type="scientific">Parathielavia appendiculata</name>
    <dbReference type="NCBI Taxonomy" id="2587402"/>
    <lineage>
        <taxon>Eukaryota</taxon>
        <taxon>Fungi</taxon>
        <taxon>Dikarya</taxon>
        <taxon>Ascomycota</taxon>
        <taxon>Pezizomycotina</taxon>
        <taxon>Sordariomycetes</taxon>
        <taxon>Sordariomycetidae</taxon>
        <taxon>Sordariales</taxon>
        <taxon>Chaetomiaceae</taxon>
        <taxon>Parathielavia</taxon>
    </lineage>
</organism>